<feature type="domain" description="Bulb-type lectin" evidence="1">
    <location>
        <begin position="164"/>
        <end position="265"/>
    </location>
</feature>
<evidence type="ECO:0000313" key="3">
    <source>
        <dbReference type="Proteomes" id="UP001419268"/>
    </source>
</evidence>
<dbReference type="SUPFAM" id="SSF56112">
    <property type="entry name" value="Protein kinase-like (PK-like)"/>
    <property type="match status" value="2"/>
</dbReference>
<reference evidence="2 3" key="1">
    <citation type="submission" date="2024-01" db="EMBL/GenBank/DDBJ databases">
        <title>Genome assemblies of Stephania.</title>
        <authorList>
            <person name="Yang L."/>
        </authorList>
    </citation>
    <scope>NUCLEOTIDE SEQUENCE [LARGE SCALE GENOMIC DNA]</scope>
    <source>
        <strain evidence="2">JXDWG</strain>
        <tissue evidence="2">Leaf</tissue>
    </source>
</reference>
<dbReference type="AlphaFoldDB" id="A0AAP0IN58"/>
<dbReference type="Gene3D" id="2.90.10.10">
    <property type="entry name" value="Bulb-type lectin domain"/>
    <property type="match status" value="1"/>
</dbReference>
<comment type="caution">
    <text evidence="2">The sequence shown here is derived from an EMBL/GenBank/DDBJ whole genome shotgun (WGS) entry which is preliminary data.</text>
</comment>
<evidence type="ECO:0000313" key="2">
    <source>
        <dbReference type="EMBL" id="KAK9118527.1"/>
    </source>
</evidence>
<name>A0AAP0IN58_9MAGN</name>
<dbReference type="Gene3D" id="3.30.200.20">
    <property type="entry name" value="Phosphorylase Kinase, domain 1"/>
    <property type="match status" value="1"/>
</dbReference>
<evidence type="ECO:0000259" key="1">
    <source>
        <dbReference type="Pfam" id="PF01453"/>
    </source>
</evidence>
<dbReference type="EMBL" id="JBBNAG010000007">
    <property type="protein sequence ID" value="KAK9118527.1"/>
    <property type="molecule type" value="Genomic_DNA"/>
</dbReference>
<dbReference type="InterPro" id="IPR011009">
    <property type="entry name" value="Kinase-like_dom_sf"/>
</dbReference>
<dbReference type="PANTHER" id="PTHR32444:SF247">
    <property type="entry name" value="OS01G0958200 PROTEIN"/>
    <property type="match status" value="1"/>
</dbReference>
<keyword evidence="3" id="KW-1185">Reference proteome</keyword>
<dbReference type="Pfam" id="PF01453">
    <property type="entry name" value="B_lectin"/>
    <property type="match status" value="1"/>
</dbReference>
<dbReference type="Proteomes" id="UP001419268">
    <property type="component" value="Unassembled WGS sequence"/>
</dbReference>
<proteinExistence type="predicted"/>
<protein>
    <recommendedName>
        <fullName evidence="1">Bulb-type lectin domain-containing protein</fullName>
    </recommendedName>
</protein>
<dbReference type="PANTHER" id="PTHR32444">
    <property type="entry name" value="BULB-TYPE LECTIN DOMAIN-CONTAINING PROTEIN"/>
    <property type="match status" value="1"/>
</dbReference>
<sequence>MCSDGAVAQATRSIGFRVDADGRWSEYAVQRWTSEGGEGQASLQDGDAVVGATLFSMERTKRAECVVLNGEMAEMERWQRAPASMMERWQRTCKECYEEASDDVQAAAGDFMEIRIASGDATAGDDDSVGEDALARTRTCWRGSPPSGVQGLVQRQQADRWRTVANIEYPLRGAYNSSCFFYIKSRGNLEISDGRGMSYAFTSQSVSANTSATLLDSGNLVLRDIENSNMDLWQSFNYPSDYFLPGMKLGFNLRTGRNWSLTSWRSAEDPAHSAFSTLLDSSLEFFVMKGSQNCSEDALPFCKCLQGFEAYSLVDWNQSNWSKGCVRRTTLQCGENDQFILMKQVELPTGKKETVSKDLLSYDFNTKTDATKPRLSDNSNIVSGGRWDVDLPLFSLNSVSSSTDEFSNANKIGQGGFGPVYKGKLLNGQEAAIKRFSQGSGQGMEELKNEAWKLWKSERVLELIDPTLGDSFSISMALRCINVGLLCVQEQAVDRPTMSDVVMMLNNEATALSSPNQPVFCPRSDSGDSNVNNPIVLSVNNMTFSVMEAR</sequence>
<organism evidence="2 3">
    <name type="scientific">Stephania cephalantha</name>
    <dbReference type="NCBI Taxonomy" id="152367"/>
    <lineage>
        <taxon>Eukaryota</taxon>
        <taxon>Viridiplantae</taxon>
        <taxon>Streptophyta</taxon>
        <taxon>Embryophyta</taxon>
        <taxon>Tracheophyta</taxon>
        <taxon>Spermatophyta</taxon>
        <taxon>Magnoliopsida</taxon>
        <taxon>Ranunculales</taxon>
        <taxon>Menispermaceae</taxon>
        <taxon>Menispermoideae</taxon>
        <taxon>Cissampelideae</taxon>
        <taxon>Stephania</taxon>
    </lineage>
</organism>
<gene>
    <name evidence="2" type="ORF">Scep_016620</name>
</gene>
<accession>A0AAP0IN58</accession>
<dbReference type="InterPro" id="IPR036426">
    <property type="entry name" value="Bulb-type_lectin_dom_sf"/>
</dbReference>
<dbReference type="InterPro" id="IPR001480">
    <property type="entry name" value="Bulb-type_lectin_dom"/>
</dbReference>
<dbReference type="SUPFAM" id="SSF51110">
    <property type="entry name" value="alpha-D-mannose-specific plant lectins"/>
    <property type="match status" value="1"/>
</dbReference>